<evidence type="ECO:0000256" key="4">
    <source>
        <dbReference type="ARBA" id="ARBA00022833"/>
    </source>
</evidence>
<comment type="subcellular location">
    <subcellularLocation>
        <location evidence="1">Membrane</location>
        <topology evidence="1">Peripheral membrane protein</topology>
    </subcellularLocation>
</comment>
<keyword evidence="4" id="KW-0862">Zinc</keyword>
<protein>
    <recommendedName>
        <fullName evidence="6">LITAF domain-containing protein</fullName>
    </recommendedName>
</protein>
<dbReference type="SMART" id="SM00714">
    <property type="entry name" value="LITAF"/>
    <property type="match status" value="1"/>
</dbReference>
<dbReference type="AlphaFoldDB" id="A0A8S1P3A1"/>
<dbReference type="Pfam" id="PF10601">
    <property type="entry name" value="zf-LITAF-like"/>
    <property type="match status" value="1"/>
</dbReference>
<dbReference type="InterPro" id="IPR037519">
    <property type="entry name" value="LITAF_fam"/>
</dbReference>
<evidence type="ECO:0000256" key="2">
    <source>
        <dbReference type="ARBA" id="ARBA00005975"/>
    </source>
</evidence>
<dbReference type="GO" id="GO:0016020">
    <property type="term" value="C:membrane"/>
    <property type="evidence" value="ECO:0007669"/>
    <property type="project" value="UniProtKB-SubCell"/>
</dbReference>
<evidence type="ECO:0000256" key="5">
    <source>
        <dbReference type="ARBA" id="ARBA00023136"/>
    </source>
</evidence>
<dbReference type="PANTHER" id="PTHR23292:SF6">
    <property type="entry name" value="FI16602P1-RELATED"/>
    <property type="match status" value="1"/>
</dbReference>
<dbReference type="PROSITE" id="PS51837">
    <property type="entry name" value="LITAF"/>
    <property type="match status" value="1"/>
</dbReference>
<dbReference type="Proteomes" id="UP000688137">
    <property type="component" value="Unassembled WGS sequence"/>
</dbReference>
<organism evidence="7 8">
    <name type="scientific">Paramecium primaurelia</name>
    <dbReference type="NCBI Taxonomy" id="5886"/>
    <lineage>
        <taxon>Eukaryota</taxon>
        <taxon>Sar</taxon>
        <taxon>Alveolata</taxon>
        <taxon>Ciliophora</taxon>
        <taxon>Intramacronucleata</taxon>
        <taxon>Oligohymenophorea</taxon>
        <taxon>Peniculida</taxon>
        <taxon>Parameciidae</taxon>
        <taxon>Paramecium</taxon>
    </lineage>
</organism>
<keyword evidence="3" id="KW-0479">Metal-binding</keyword>
<dbReference type="PANTHER" id="PTHR23292">
    <property type="entry name" value="LIPOPOLYSACCHARIDE-INDUCED TUMOR NECROSIS FACTOR-ALPHA FACTOR"/>
    <property type="match status" value="1"/>
</dbReference>
<gene>
    <name evidence="7" type="ORF">PPRIM_AZ9-3.1.T1040009</name>
</gene>
<evidence type="ECO:0000256" key="1">
    <source>
        <dbReference type="ARBA" id="ARBA00004170"/>
    </source>
</evidence>
<comment type="caution">
    <text evidence="7">The sequence shown here is derived from an EMBL/GenBank/DDBJ whole genome shotgun (WGS) entry which is preliminary data.</text>
</comment>
<evidence type="ECO:0000259" key="6">
    <source>
        <dbReference type="PROSITE" id="PS51837"/>
    </source>
</evidence>
<feature type="domain" description="LITAF" evidence="6">
    <location>
        <begin position="73"/>
        <end position="157"/>
    </location>
</feature>
<dbReference type="InterPro" id="IPR006629">
    <property type="entry name" value="LITAF"/>
</dbReference>
<evidence type="ECO:0000313" key="8">
    <source>
        <dbReference type="Proteomes" id="UP000688137"/>
    </source>
</evidence>
<accession>A0A8S1P3A1</accession>
<name>A0A8S1P3A1_PARPR</name>
<comment type="similarity">
    <text evidence="2">Belongs to the CDIP1/LITAF family.</text>
</comment>
<reference evidence="7" key="1">
    <citation type="submission" date="2021-01" db="EMBL/GenBank/DDBJ databases">
        <authorList>
            <consortium name="Genoscope - CEA"/>
            <person name="William W."/>
        </authorList>
    </citation>
    <scope>NUCLEOTIDE SEQUENCE</scope>
</reference>
<sequence length="160" mass="18074">MQNNQHVRLAQEINPTPCEGPVSQVVYPQLPEQNLQIGQPIQPIVPAQQFIRQIPYQQQQHPQLQQQQQVIYNPTAIQQIQPVYSKYPHIITCAYCQRQVQTQVNYEVGTGAYALGGLLAAVGLWLGCCLIPCFVQDCKDAVHFCPACQAKIGKKRFLFD</sequence>
<dbReference type="GO" id="GO:0008270">
    <property type="term" value="F:zinc ion binding"/>
    <property type="evidence" value="ECO:0007669"/>
    <property type="project" value="TreeGrafter"/>
</dbReference>
<keyword evidence="5" id="KW-0472">Membrane</keyword>
<dbReference type="OMA" id="HIITCAY"/>
<keyword evidence="8" id="KW-1185">Reference proteome</keyword>
<proteinExistence type="inferred from homology"/>
<evidence type="ECO:0000313" key="7">
    <source>
        <dbReference type="EMBL" id="CAD8097374.1"/>
    </source>
</evidence>
<evidence type="ECO:0000256" key="3">
    <source>
        <dbReference type="ARBA" id="ARBA00022723"/>
    </source>
</evidence>
<dbReference type="EMBL" id="CAJJDM010000107">
    <property type="protein sequence ID" value="CAD8097374.1"/>
    <property type="molecule type" value="Genomic_DNA"/>
</dbReference>